<accession>A0ABV6YT25</accession>
<evidence type="ECO:0000313" key="6">
    <source>
        <dbReference type="EMBL" id="MFC1849338.1"/>
    </source>
</evidence>
<sequence length="162" mass="18553">MDNHNNQINETIIQVWEPRIIAFFCTWCTYTAADMAGVSRIKYAPNIRIVRVMCSGRIDPQFIMVAFSQGADGVLIGGCHPGDCHYLNGNEKALRRYFLLKKLMVEMGIEDDRLRLEWISASEGEKVKTVVNNMVEKVRNLGQLALPEQFKECMRELVIQEV</sequence>
<name>A0ABV6YT25_UNCC1</name>
<dbReference type="EMBL" id="JBHPBY010000033">
    <property type="protein sequence ID" value="MFC1849338.1"/>
    <property type="molecule type" value="Genomic_DNA"/>
</dbReference>
<evidence type="ECO:0000256" key="3">
    <source>
        <dbReference type="ARBA" id="ARBA00023004"/>
    </source>
</evidence>
<proteinExistence type="predicted"/>
<feature type="domain" description="F420-non-reducing hydrogenase iron-sulfur subunit D" evidence="5">
    <location>
        <begin position="20"/>
        <end position="142"/>
    </location>
</feature>
<protein>
    <submittedName>
        <fullName evidence="6">Hydrogenase iron-sulfur subunit</fullName>
    </submittedName>
</protein>
<evidence type="ECO:0000256" key="1">
    <source>
        <dbReference type="ARBA" id="ARBA00022723"/>
    </source>
</evidence>
<evidence type="ECO:0000256" key="2">
    <source>
        <dbReference type="ARBA" id="ARBA00023002"/>
    </source>
</evidence>
<keyword evidence="3" id="KW-0408">Iron</keyword>
<comment type="caution">
    <text evidence="6">The sequence shown here is derived from an EMBL/GenBank/DDBJ whole genome shotgun (WGS) entry which is preliminary data.</text>
</comment>
<keyword evidence="4" id="KW-0411">Iron-sulfur</keyword>
<gene>
    <name evidence="6" type="ORF">ACFL27_03930</name>
</gene>
<keyword evidence="1" id="KW-0479">Metal-binding</keyword>
<evidence type="ECO:0000259" key="5">
    <source>
        <dbReference type="Pfam" id="PF02662"/>
    </source>
</evidence>
<evidence type="ECO:0000313" key="7">
    <source>
        <dbReference type="Proteomes" id="UP001594351"/>
    </source>
</evidence>
<dbReference type="Proteomes" id="UP001594351">
    <property type="component" value="Unassembled WGS sequence"/>
</dbReference>
<evidence type="ECO:0000256" key="4">
    <source>
        <dbReference type="ARBA" id="ARBA00023014"/>
    </source>
</evidence>
<organism evidence="6 7">
    <name type="scientific">candidate division CSSED10-310 bacterium</name>
    <dbReference type="NCBI Taxonomy" id="2855610"/>
    <lineage>
        <taxon>Bacteria</taxon>
        <taxon>Bacteria division CSSED10-310</taxon>
    </lineage>
</organism>
<keyword evidence="7" id="KW-1185">Reference proteome</keyword>
<dbReference type="InterPro" id="IPR003813">
    <property type="entry name" value="MvhD/FlpD"/>
</dbReference>
<dbReference type="Pfam" id="PF02662">
    <property type="entry name" value="FlpD"/>
    <property type="match status" value="1"/>
</dbReference>
<keyword evidence="2" id="KW-0560">Oxidoreductase</keyword>
<reference evidence="6 7" key="1">
    <citation type="submission" date="2024-09" db="EMBL/GenBank/DDBJ databases">
        <title>Laminarin stimulates single cell rates of sulfate reduction while oxygen inhibits transcriptomic activity in coastal marine sediment.</title>
        <authorList>
            <person name="Lindsay M."/>
            <person name="Orcutt B."/>
            <person name="Emerson D."/>
            <person name="Stepanauskas R."/>
            <person name="D'Angelo T."/>
        </authorList>
    </citation>
    <scope>NUCLEOTIDE SEQUENCE [LARGE SCALE GENOMIC DNA]</scope>
    <source>
        <strain evidence="6">SAG AM-311-K15</strain>
    </source>
</reference>